<evidence type="ECO:0000313" key="3">
    <source>
        <dbReference type="Proteomes" id="UP000237105"/>
    </source>
</evidence>
<dbReference type="EMBL" id="JXTB01000254">
    <property type="protein sequence ID" value="PON49819.1"/>
    <property type="molecule type" value="Genomic_DNA"/>
</dbReference>
<feature type="region of interest" description="Disordered" evidence="1">
    <location>
        <begin position="1"/>
        <end position="35"/>
    </location>
</feature>
<protein>
    <submittedName>
        <fullName evidence="2">Uncharacterized protein</fullName>
    </submittedName>
</protein>
<organism evidence="2 3">
    <name type="scientific">Parasponia andersonii</name>
    <name type="common">Sponia andersonii</name>
    <dbReference type="NCBI Taxonomy" id="3476"/>
    <lineage>
        <taxon>Eukaryota</taxon>
        <taxon>Viridiplantae</taxon>
        <taxon>Streptophyta</taxon>
        <taxon>Embryophyta</taxon>
        <taxon>Tracheophyta</taxon>
        <taxon>Spermatophyta</taxon>
        <taxon>Magnoliopsida</taxon>
        <taxon>eudicotyledons</taxon>
        <taxon>Gunneridae</taxon>
        <taxon>Pentapetalae</taxon>
        <taxon>rosids</taxon>
        <taxon>fabids</taxon>
        <taxon>Rosales</taxon>
        <taxon>Cannabaceae</taxon>
        <taxon>Parasponia</taxon>
    </lineage>
</organism>
<comment type="caution">
    <text evidence="2">The sequence shown here is derived from an EMBL/GenBank/DDBJ whole genome shotgun (WGS) entry which is preliminary data.</text>
</comment>
<dbReference type="Proteomes" id="UP000237105">
    <property type="component" value="Unassembled WGS sequence"/>
</dbReference>
<evidence type="ECO:0000313" key="2">
    <source>
        <dbReference type="EMBL" id="PON49819.1"/>
    </source>
</evidence>
<reference evidence="3" key="1">
    <citation type="submission" date="2016-06" db="EMBL/GenBank/DDBJ databases">
        <title>Parallel loss of symbiosis genes in relatives of nitrogen-fixing non-legume Parasponia.</title>
        <authorList>
            <person name="Van Velzen R."/>
            <person name="Holmer R."/>
            <person name="Bu F."/>
            <person name="Rutten L."/>
            <person name="Van Zeijl A."/>
            <person name="Liu W."/>
            <person name="Santuari L."/>
            <person name="Cao Q."/>
            <person name="Sharma T."/>
            <person name="Shen D."/>
            <person name="Roswanjaya Y."/>
            <person name="Wardhani T."/>
            <person name="Kalhor M.S."/>
            <person name="Jansen J."/>
            <person name="Van den Hoogen J."/>
            <person name="Gungor B."/>
            <person name="Hartog M."/>
            <person name="Hontelez J."/>
            <person name="Verver J."/>
            <person name="Yang W.-C."/>
            <person name="Schijlen E."/>
            <person name="Repin R."/>
            <person name="Schilthuizen M."/>
            <person name="Schranz E."/>
            <person name="Heidstra R."/>
            <person name="Miyata K."/>
            <person name="Fedorova E."/>
            <person name="Kohlen W."/>
            <person name="Bisseling T."/>
            <person name="Smit S."/>
            <person name="Geurts R."/>
        </authorList>
    </citation>
    <scope>NUCLEOTIDE SEQUENCE [LARGE SCALE GENOMIC DNA]</scope>
    <source>
        <strain evidence="3">cv. WU1-14</strain>
    </source>
</reference>
<accession>A0A2P5BLY4</accession>
<evidence type="ECO:0000256" key="1">
    <source>
        <dbReference type="SAM" id="MobiDB-lite"/>
    </source>
</evidence>
<gene>
    <name evidence="2" type="ORF">PanWU01x14_227670</name>
</gene>
<sequence>MDSAQSDSYLDSWGVRSPKGLPPEYNGKQLTAPDPDKAFNAIVSRCAQRASRPDRTAICPNLAPDRLEPLETAETRLQRYRGDHGNLGP</sequence>
<keyword evidence="3" id="KW-1185">Reference proteome</keyword>
<name>A0A2P5BLY4_PARAD</name>
<dbReference type="AlphaFoldDB" id="A0A2P5BLY4"/>
<proteinExistence type="predicted"/>
<feature type="region of interest" description="Disordered" evidence="1">
    <location>
        <begin position="69"/>
        <end position="89"/>
    </location>
</feature>